<accession>A0ABU1YET6</accession>
<comment type="caution">
    <text evidence="1">The sequence shown here is derived from an EMBL/GenBank/DDBJ whole genome shotgun (WGS) entry which is preliminary data.</text>
</comment>
<gene>
    <name evidence="1" type="ORF">J2W48_004717</name>
</gene>
<reference evidence="1 2" key="1">
    <citation type="submission" date="2023-07" db="EMBL/GenBank/DDBJ databases">
        <title>Sorghum-associated microbial communities from plants grown in Nebraska, USA.</title>
        <authorList>
            <person name="Schachtman D."/>
        </authorList>
    </citation>
    <scope>NUCLEOTIDE SEQUENCE [LARGE SCALE GENOMIC DNA]</scope>
    <source>
        <strain evidence="1 2">4129</strain>
    </source>
</reference>
<evidence type="ECO:0000313" key="2">
    <source>
        <dbReference type="Proteomes" id="UP001269081"/>
    </source>
</evidence>
<protein>
    <submittedName>
        <fullName evidence="1">Uncharacterized protein YbaA (DUF1428 family)</fullName>
    </submittedName>
</protein>
<dbReference type="EMBL" id="JAVDWQ010000038">
    <property type="protein sequence ID" value="MDR7212745.1"/>
    <property type="molecule type" value="Genomic_DNA"/>
</dbReference>
<organism evidence="1 2">
    <name type="scientific">Flavobacterium piscis</name>
    <dbReference type="NCBI Taxonomy" id="1114874"/>
    <lineage>
        <taxon>Bacteria</taxon>
        <taxon>Pseudomonadati</taxon>
        <taxon>Bacteroidota</taxon>
        <taxon>Flavobacteriia</taxon>
        <taxon>Flavobacteriales</taxon>
        <taxon>Flavobacteriaceae</taxon>
        <taxon>Flavobacterium</taxon>
    </lineage>
</organism>
<sequence length="220" mass="24730">MIDKLTGKAKCLNDLLNKNGDSFVQKLLANFEGKSEFNIEIVSKNIVTNKDEKGNEYEVNGKTSYTPILGNTLITIEISTTRTDTHSALEAARTILHEYIHADLIRKEYTGSKVPGERAIDFKIAYNAYENQHGVMASLYITSMKEALKAFHKMVLTDDYNKYTNHFGEVPSDAFYEAMAWNGLKENDVKAWNDLTANQKATIEKLANRGNLLSKIVPCP</sequence>
<name>A0ABU1YET6_9FLAO</name>
<keyword evidence="2" id="KW-1185">Reference proteome</keyword>
<proteinExistence type="predicted"/>
<dbReference type="Proteomes" id="UP001269081">
    <property type="component" value="Unassembled WGS sequence"/>
</dbReference>
<evidence type="ECO:0000313" key="1">
    <source>
        <dbReference type="EMBL" id="MDR7212745.1"/>
    </source>
</evidence>